<dbReference type="PROSITE" id="PS00299">
    <property type="entry name" value="UBIQUITIN_1"/>
    <property type="match status" value="1"/>
</dbReference>
<feature type="region of interest" description="Disordered" evidence="7">
    <location>
        <begin position="209"/>
        <end position="255"/>
    </location>
</feature>
<proteinExistence type="inferred from homology"/>
<dbReference type="InterPro" id="IPR029071">
    <property type="entry name" value="Ubiquitin-like_domsf"/>
</dbReference>
<dbReference type="InterPro" id="IPR000626">
    <property type="entry name" value="Ubiquitin-like_dom"/>
</dbReference>
<dbReference type="Pfam" id="PF14973">
    <property type="entry name" value="TINF2_N"/>
    <property type="match status" value="1"/>
</dbReference>
<feature type="region of interest" description="Disordered" evidence="7">
    <location>
        <begin position="295"/>
        <end position="355"/>
    </location>
</feature>
<evidence type="ECO:0000256" key="5">
    <source>
        <dbReference type="ARBA" id="ARBA00046971"/>
    </source>
</evidence>
<comment type="subunit">
    <text evidence="5">Interacts with AHR; interaction is direct. Interacts with NUB1; interaction is direct. Interacts with ESR1.</text>
</comment>
<dbReference type="GO" id="GO:1904356">
    <property type="term" value="P:regulation of telomere maintenance via telomere lengthening"/>
    <property type="evidence" value="ECO:0007669"/>
    <property type="project" value="TreeGrafter"/>
</dbReference>
<dbReference type="AlphaFoldDB" id="L5M199"/>
<evidence type="ECO:0000313" key="10">
    <source>
        <dbReference type="Proteomes" id="UP000010556"/>
    </source>
</evidence>
<dbReference type="EMBL" id="KB105273">
    <property type="protein sequence ID" value="ELK32459.1"/>
    <property type="molecule type" value="Genomic_DNA"/>
</dbReference>
<evidence type="ECO:0000259" key="8">
    <source>
        <dbReference type="PROSITE" id="PS50053"/>
    </source>
</evidence>
<dbReference type="PRINTS" id="PR00348">
    <property type="entry name" value="UBIQUITIN"/>
</dbReference>
<dbReference type="Proteomes" id="UP000010556">
    <property type="component" value="Unassembled WGS sequence"/>
</dbReference>
<comment type="function">
    <text evidence="4">Ubiquitin-like protein which plays an important role in cell cycle control and embryogenesis via its conjugation to a limited number of cellular proteins, such as cullins or p53/TP53. Attachment of NEDD8 to cullins is critical for the recruitment of E2 to the cullin-RING-based E3 ubiquitin-protein ligase complex, thus facilitating polyubiquitination and proteasomal degradation of cyclins and other regulatory proteins. Attachment of NEDD8 to p53/TP53 inhibits p53/TP53 transcriptional activity. Covalent attachment to its substrates requires prior activation by the E1 complex UBE1C-APPBP1 and linkage to the E2 enzyme UBE2M.</text>
</comment>
<dbReference type="GO" id="GO:0042162">
    <property type="term" value="F:telomeric DNA binding"/>
    <property type="evidence" value="ECO:0007669"/>
    <property type="project" value="TreeGrafter"/>
</dbReference>
<dbReference type="SUPFAM" id="SSF54236">
    <property type="entry name" value="Ubiquitin-like"/>
    <property type="match status" value="1"/>
</dbReference>
<evidence type="ECO:0000256" key="1">
    <source>
        <dbReference type="ARBA" id="ARBA00008430"/>
    </source>
</evidence>
<accession>L5M199</accession>
<dbReference type="CDD" id="cd11657">
    <property type="entry name" value="TIN2_N"/>
    <property type="match status" value="1"/>
</dbReference>
<dbReference type="PANTHER" id="PTHR15512:SF0">
    <property type="entry name" value="TERF1-INTERACTING NUCLEAR FACTOR 2"/>
    <property type="match status" value="1"/>
</dbReference>
<evidence type="ECO:0000256" key="4">
    <source>
        <dbReference type="ARBA" id="ARBA00045599"/>
    </source>
</evidence>
<protein>
    <recommendedName>
        <fullName evidence="6">Ubiquitin-like protein NEDD8</fullName>
    </recommendedName>
    <alternativeName>
        <fullName evidence="3">Neddylin</fullName>
    </alternativeName>
</protein>
<feature type="compositionally biased region" description="Polar residues" evidence="7">
    <location>
        <begin position="320"/>
        <end position="337"/>
    </location>
</feature>
<organism evidence="9 10">
    <name type="scientific">Myotis davidii</name>
    <name type="common">David's myotis</name>
    <dbReference type="NCBI Taxonomy" id="225400"/>
    <lineage>
        <taxon>Eukaryota</taxon>
        <taxon>Metazoa</taxon>
        <taxon>Chordata</taxon>
        <taxon>Craniata</taxon>
        <taxon>Vertebrata</taxon>
        <taxon>Euteleostomi</taxon>
        <taxon>Mammalia</taxon>
        <taxon>Eutheria</taxon>
        <taxon>Laurasiatheria</taxon>
        <taxon>Chiroptera</taxon>
        <taxon>Yangochiroptera</taxon>
        <taxon>Vespertilionidae</taxon>
        <taxon>Myotis</taxon>
    </lineage>
</organism>
<dbReference type="Gene3D" id="3.10.20.90">
    <property type="entry name" value="Phosphatidylinositol 3-kinase Catalytic Subunit, Chain A, domain 1"/>
    <property type="match status" value="1"/>
</dbReference>
<feature type="domain" description="Ubiquitin-like" evidence="8">
    <location>
        <begin position="451"/>
        <end position="521"/>
    </location>
</feature>
<evidence type="ECO:0000256" key="7">
    <source>
        <dbReference type="SAM" id="MobiDB-lite"/>
    </source>
</evidence>
<gene>
    <name evidence="9" type="ORF">MDA_GLEAN10004090</name>
</gene>
<dbReference type="eggNOG" id="ENOG502S5UZ">
    <property type="taxonomic scope" value="Eukaryota"/>
</dbReference>
<dbReference type="GO" id="GO:0016233">
    <property type="term" value="P:telomere capping"/>
    <property type="evidence" value="ECO:0007669"/>
    <property type="project" value="InterPro"/>
</dbReference>
<evidence type="ECO:0000256" key="2">
    <source>
        <dbReference type="ARBA" id="ARBA00022786"/>
    </source>
</evidence>
<dbReference type="PROSITE" id="PS50053">
    <property type="entry name" value="UBIQUITIN_2"/>
    <property type="match status" value="1"/>
</dbReference>
<dbReference type="CDD" id="cd01806">
    <property type="entry name" value="Ubl_NEDD8"/>
    <property type="match status" value="1"/>
</dbReference>
<keyword evidence="10" id="KW-1185">Reference proteome</keyword>
<dbReference type="SMART" id="SM00213">
    <property type="entry name" value="UBQ"/>
    <property type="match status" value="1"/>
</dbReference>
<dbReference type="Pfam" id="PF00240">
    <property type="entry name" value="ubiquitin"/>
    <property type="match status" value="1"/>
</dbReference>
<dbReference type="InterPro" id="IPR019956">
    <property type="entry name" value="Ubiquitin_dom"/>
</dbReference>
<evidence type="ECO:0000256" key="3">
    <source>
        <dbReference type="ARBA" id="ARBA00029788"/>
    </source>
</evidence>
<reference evidence="10" key="1">
    <citation type="journal article" date="2013" name="Science">
        <title>Comparative analysis of bat genomes provides insight into the evolution of flight and immunity.</title>
        <authorList>
            <person name="Zhang G."/>
            <person name="Cowled C."/>
            <person name="Shi Z."/>
            <person name="Huang Z."/>
            <person name="Bishop-Lilly K.A."/>
            <person name="Fang X."/>
            <person name="Wynne J.W."/>
            <person name="Xiong Z."/>
            <person name="Baker M.L."/>
            <person name="Zhao W."/>
            <person name="Tachedjian M."/>
            <person name="Zhu Y."/>
            <person name="Zhou P."/>
            <person name="Jiang X."/>
            <person name="Ng J."/>
            <person name="Yang L."/>
            <person name="Wu L."/>
            <person name="Xiao J."/>
            <person name="Feng Y."/>
            <person name="Chen Y."/>
            <person name="Sun X."/>
            <person name="Zhang Y."/>
            <person name="Marsh G.A."/>
            <person name="Crameri G."/>
            <person name="Broder C.C."/>
            <person name="Frey K.G."/>
            <person name="Wang L.F."/>
            <person name="Wang J."/>
        </authorList>
    </citation>
    <scope>NUCLEOTIDE SEQUENCE [LARGE SCALE GENOMIC DNA]</scope>
</reference>
<dbReference type="InterPro" id="IPR038738">
    <property type="entry name" value="Nedd8-like"/>
</dbReference>
<dbReference type="FunFam" id="3.10.20.90:FF:000023">
    <property type="entry name" value="NEDD8 protein"/>
    <property type="match status" value="1"/>
</dbReference>
<dbReference type="PANTHER" id="PTHR15512">
    <property type="entry name" value="TERF1-INTERACTING NUCLEAR FACTOR 2"/>
    <property type="match status" value="1"/>
</dbReference>
<dbReference type="CDD" id="cd11741">
    <property type="entry name" value="TIN2_TBM"/>
    <property type="match status" value="1"/>
</dbReference>
<evidence type="ECO:0000313" key="9">
    <source>
        <dbReference type="EMBL" id="ELK32459.1"/>
    </source>
</evidence>
<name>L5M199_MYODS</name>
<dbReference type="InterPro" id="IPR019954">
    <property type="entry name" value="Ubiquitin_CS"/>
</dbReference>
<dbReference type="GO" id="GO:0070187">
    <property type="term" value="C:shelterin complex"/>
    <property type="evidence" value="ECO:0007669"/>
    <property type="project" value="InterPro"/>
</dbReference>
<keyword evidence="2" id="KW-0833">Ubl conjugation pathway</keyword>
<dbReference type="InterPro" id="IPR029400">
    <property type="entry name" value="TINF2_N"/>
</dbReference>
<sequence>MAEPPGAGPAALRVAAAANWLVVRRRRVEHFPRVLEFLRCLRAAAPGLVRYRHHERLCMGLKAKVVVDLILQGRPWAQVLNVLHHHFPESGPVVRDPKATEQDLKKISEAREAFCQQVTLLAEAPVDLAWKLQELEQEYGEPFLAAMEKLFFEYLCRLEKALPTPQTQQLQDVLSWMQPGISITSSFALSQYSVDMGWPLPECSVTNSVNMSEPMEPSPQQPRPALHQPVPKAKPGPHLPHRAASRKHPEPLAGHHFNLAPLGQRRTQSQWASSRVGHKERPTVMLFPFRNLGSPTQIISKPENRKEQGTHMAVPAGDVSTRTASTGKSRSPSQTLGRGTVKENPADLSASEQKEDCWDCPMEPLRLSLSPPRARKPVCPPSLCSPVITIGDLVLDSDEEENGQRGGMLSLENYEKTKFDTLIPTFCEYLPSSSPSAVSAPSHDHIGPECHTLTGKEIEIDIEPTDKVERIKERVEEKEGIPPQQQRLIYSGKQMNDEKTAADYKILGGSVLHLVLALRGGGGFRQ</sequence>
<evidence type="ECO:0000256" key="6">
    <source>
        <dbReference type="ARBA" id="ARBA00049766"/>
    </source>
</evidence>
<dbReference type="InterPro" id="IPR039098">
    <property type="entry name" value="TINF2"/>
</dbReference>
<comment type="similarity">
    <text evidence="1">Belongs to the ubiquitin family.</text>
</comment>